<protein>
    <submittedName>
        <fullName evidence="3">Immune inhibitor A</fullName>
    </submittedName>
</protein>
<proteinExistence type="predicted"/>
<feature type="region of interest" description="Disordered" evidence="1">
    <location>
        <begin position="159"/>
        <end position="184"/>
    </location>
</feature>
<evidence type="ECO:0000313" key="3">
    <source>
        <dbReference type="EMBL" id="MCE7001918.1"/>
    </source>
</evidence>
<dbReference type="EMBL" id="JAJVCN010000001">
    <property type="protein sequence ID" value="MCE7001918.1"/>
    <property type="molecule type" value="Genomic_DNA"/>
</dbReference>
<dbReference type="Pfam" id="PF20773">
    <property type="entry name" value="InhA-like_MAM"/>
    <property type="match status" value="1"/>
</dbReference>
<dbReference type="RefSeq" id="WP_233722965.1">
    <property type="nucleotide sequence ID" value="NZ_JAJVCN010000001.1"/>
</dbReference>
<accession>A0ABS8Z4H3</accession>
<organism evidence="3 4">
    <name type="scientific">Kibdelosporangium philippinense</name>
    <dbReference type="NCBI Taxonomy" id="211113"/>
    <lineage>
        <taxon>Bacteria</taxon>
        <taxon>Bacillati</taxon>
        <taxon>Actinomycetota</taxon>
        <taxon>Actinomycetes</taxon>
        <taxon>Pseudonocardiales</taxon>
        <taxon>Pseudonocardiaceae</taxon>
        <taxon>Kibdelosporangium</taxon>
    </lineage>
</organism>
<comment type="caution">
    <text evidence="3">The sequence shown here is derived from an EMBL/GenBank/DDBJ whole genome shotgun (WGS) entry which is preliminary data.</text>
</comment>
<feature type="chain" id="PRO_5045561496" evidence="2">
    <location>
        <begin position="29"/>
        <end position="730"/>
    </location>
</feature>
<gene>
    <name evidence="3" type="ORF">LWC34_03565</name>
</gene>
<feature type="signal peptide" evidence="2">
    <location>
        <begin position="1"/>
        <end position="28"/>
    </location>
</feature>
<sequence length="730" mass="79003">MARSRAVRAAATLVIPLVLLFVPGHATAAPQSSDQDAGRIITGLRHTDYRFDGRRIEVPNAAEASRSDEPARIPPAATPAVGTVRQWLGLDDTKQNVYRKDYTLRGVGKKIEVWVANDRAFPAGDCRNQIPGSTDITDAQVNELISEFDNNMYPKETATFSTPKDRDGTHATYEPDANGNGGVYTGDGDKTVALLDNVRDANYYNFPAERTYLGGFYMPAFNQEFDRNVMTIDVFDWQHRTTATPPNEPTDDPCTSRPARPFSYESTFAHEWQHLLLDYIDGTSEDTWLNEGMSDFAQTLTGYVDSKATVDDQAQDGHLTCFQGFATVKTDANPNPRECGGPENSLNLWEGGRNASVLADYGNAYQFMLYLYDHYGADIISRLHRDAEHHGLDSVATQLKAVGENDLAKVLHNYQTSVLVDRFVENGKMFGADGKKVTSASVRSTVNLANPAANATPGAAPNGADYVQLQGPGGTVLKGRDLTSLTFEGAKVLPSLPLTWTVVSNDPDRADNPVLFSGNEGNLNSAAITPVTVPTTDPTLRFLAKYGAEEGYDYAYVTVSTDGGATYKPIAGDKTVDGPLGPGLTGKTTGFEARSYDLSAYAGQNVLLGLQYVSDPGVNEGGLLVDDVTIGGTTISDGSNVTPFKSPTQIKQTPVNNWNLRLVGLDEQKNTALQKEFNGTSSVQINRYQLAQFSAFPKVVAIVTYDEPTGKLSQYAPYQLTANGVVQPGG</sequence>
<evidence type="ECO:0000313" key="4">
    <source>
        <dbReference type="Proteomes" id="UP001521150"/>
    </source>
</evidence>
<name>A0ABS8Z4H3_9PSEU</name>
<reference evidence="3 4" key="1">
    <citation type="submission" date="2021-12" db="EMBL/GenBank/DDBJ databases">
        <title>Genome sequence of Kibdelosporangium philippinense ATCC 49844.</title>
        <authorList>
            <person name="Fedorov E.A."/>
            <person name="Omeragic M."/>
            <person name="Shalygina K.F."/>
            <person name="Maclea K.S."/>
        </authorList>
    </citation>
    <scope>NUCLEOTIDE SEQUENCE [LARGE SCALE GENOMIC DNA]</scope>
    <source>
        <strain evidence="3 4">ATCC 49844</strain>
    </source>
</reference>
<keyword evidence="2" id="KW-0732">Signal</keyword>
<keyword evidence="4" id="KW-1185">Reference proteome</keyword>
<evidence type="ECO:0000256" key="1">
    <source>
        <dbReference type="SAM" id="MobiDB-lite"/>
    </source>
</evidence>
<dbReference type="Proteomes" id="UP001521150">
    <property type="component" value="Unassembled WGS sequence"/>
</dbReference>
<evidence type="ECO:0000256" key="2">
    <source>
        <dbReference type="SAM" id="SignalP"/>
    </source>
</evidence>